<feature type="transmembrane region" description="Helical" evidence="9">
    <location>
        <begin position="388"/>
        <end position="411"/>
    </location>
</feature>
<dbReference type="PANTHER" id="PTHR32024:SF2">
    <property type="entry name" value="TRK SYSTEM POTASSIUM UPTAKE PROTEIN TRKG-RELATED"/>
    <property type="match status" value="1"/>
</dbReference>
<feature type="transmembrane region" description="Helical" evidence="9">
    <location>
        <begin position="267"/>
        <end position="286"/>
    </location>
</feature>
<comment type="caution">
    <text evidence="10">The sequence shown here is derived from an EMBL/GenBank/DDBJ whole genome shotgun (WGS) entry which is preliminary data.</text>
</comment>
<feature type="transmembrane region" description="Helical" evidence="9">
    <location>
        <begin position="321"/>
        <end position="341"/>
    </location>
</feature>
<keyword evidence="8 9" id="KW-0472">Membrane</keyword>
<dbReference type="Proteomes" id="UP000433788">
    <property type="component" value="Unassembled WGS sequence"/>
</dbReference>
<evidence type="ECO:0000256" key="9">
    <source>
        <dbReference type="SAM" id="Phobius"/>
    </source>
</evidence>
<dbReference type="PANTHER" id="PTHR32024">
    <property type="entry name" value="TRK SYSTEM POTASSIUM UPTAKE PROTEIN TRKG-RELATED"/>
    <property type="match status" value="1"/>
</dbReference>
<keyword evidence="5 9" id="KW-0812">Transmembrane</keyword>
<feature type="transmembrane region" description="Helical" evidence="9">
    <location>
        <begin position="35"/>
        <end position="56"/>
    </location>
</feature>
<keyword evidence="4" id="KW-1003">Cell membrane</keyword>
<feature type="transmembrane region" description="Helical" evidence="9">
    <location>
        <begin position="175"/>
        <end position="194"/>
    </location>
</feature>
<evidence type="ECO:0000256" key="5">
    <source>
        <dbReference type="ARBA" id="ARBA00022692"/>
    </source>
</evidence>
<keyword evidence="3" id="KW-0813">Transport</keyword>
<dbReference type="RefSeq" id="WP_153719763.1">
    <property type="nucleotide sequence ID" value="NZ_WJPP01000004.1"/>
</dbReference>
<comment type="subcellular location">
    <subcellularLocation>
        <location evidence="1">Cell membrane</location>
        <topology evidence="1">Multi-pass membrane protein</topology>
    </subcellularLocation>
</comment>
<accession>A0A6N7QT12</accession>
<dbReference type="GO" id="GO:0005886">
    <property type="term" value="C:plasma membrane"/>
    <property type="evidence" value="ECO:0007669"/>
    <property type="project" value="UniProtKB-SubCell"/>
</dbReference>
<keyword evidence="7" id="KW-0406">Ion transport</keyword>
<keyword evidence="11" id="KW-1185">Reference proteome</keyword>
<feature type="transmembrane region" description="Helical" evidence="9">
    <location>
        <begin position="230"/>
        <end position="247"/>
    </location>
</feature>
<evidence type="ECO:0000256" key="1">
    <source>
        <dbReference type="ARBA" id="ARBA00004651"/>
    </source>
</evidence>
<evidence type="ECO:0000256" key="4">
    <source>
        <dbReference type="ARBA" id="ARBA00022475"/>
    </source>
</evidence>
<feature type="transmembrane region" description="Helical" evidence="9">
    <location>
        <begin position="129"/>
        <end position="148"/>
    </location>
</feature>
<evidence type="ECO:0000256" key="6">
    <source>
        <dbReference type="ARBA" id="ARBA00022989"/>
    </source>
</evidence>
<feature type="transmembrane region" description="Helical" evidence="9">
    <location>
        <begin position="7"/>
        <end position="29"/>
    </location>
</feature>
<evidence type="ECO:0000256" key="8">
    <source>
        <dbReference type="ARBA" id="ARBA00023136"/>
    </source>
</evidence>
<dbReference type="InterPro" id="IPR003445">
    <property type="entry name" value="Cat_transpt"/>
</dbReference>
<comment type="similarity">
    <text evidence="2">Belongs to the TrkH potassium transport family.</text>
</comment>
<reference evidence="10 11" key="1">
    <citation type="submission" date="2019-11" db="EMBL/GenBank/DDBJ databases">
        <authorList>
            <person name="Zhang X.Y."/>
        </authorList>
    </citation>
    <scope>NUCLEOTIDE SEQUENCE [LARGE SCALE GENOMIC DNA]</scope>
    <source>
        <strain evidence="10 11">C176</strain>
    </source>
</reference>
<name>A0A6N7QT12_9GAMM</name>
<dbReference type="Pfam" id="PF02386">
    <property type="entry name" value="TrkH"/>
    <property type="match status" value="1"/>
</dbReference>
<sequence length="480" mass="52315">MREVFRGTGILLHVPALMALLSLPIAWWFDQLGGIWPLLMTAGVAVALGQALVFLGRGAKTFHRYQSMQIAAFSWTLIALIGALPFWLGAQMPPTSALFESISGFTSTGLTIIAAPSELPAYLQWWRSLTQWVGGIGVILLLIAVLPAERGALNLYFSEAREEKILPTVKATVRMIWLIYIGYTVAGILLLWLVGEPLWRAINHGMTAIATGGFTITDDSLASTPTLVRLAYLPLMIFGAISFLVHYRLLVERQTPAQLWRFDEIRILVWVLLLGAALLIGQHWIAGRSEETVSLIFMWVSAVTTAGFATESLMSWSDAALLLLLVAVLMGGMAGSTSGGLKLLRVGILLKDLAGQLREFRASAHEVVMVRHNAERVTPKAMGELGRIAARLVGVFMLLWLLSVFVILHFLPAGTPLAYVFFETASALFNSGLSSGLVGPELPAAAVVVLSVLMLLGRLEIFPLLVLFAWAFGGRVMRRA</sequence>
<protein>
    <submittedName>
        <fullName evidence="10">TrkH family potassium uptake protein</fullName>
    </submittedName>
</protein>
<dbReference type="GO" id="GO:0030001">
    <property type="term" value="P:metal ion transport"/>
    <property type="evidence" value="ECO:0007669"/>
    <property type="project" value="UniProtKB-ARBA"/>
</dbReference>
<dbReference type="AlphaFoldDB" id="A0A6N7QT12"/>
<keyword evidence="6 9" id="KW-1133">Transmembrane helix</keyword>
<dbReference type="EMBL" id="WJPP01000004">
    <property type="protein sequence ID" value="MRH78730.1"/>
    <property type="molecule type" value="Genomic_DNA"/>
</dbReference>
<gene>
    <name evidence="10" type="ORF">GH984_08430</name>
</gene>
<dbReference type="GO" id="GO:0008324">
    <property type="term" value="F:monoatomic cation transmembrane transporter activity"/>
    <property type="evidence" value="ECO:0007669"/>
    <property type="project" value="InterPro"/>
</dbReference>
<evidence type="ECO:0000313" key="10">
    <source>
        <dbReference type="EMBL" id="MRH78730.1"/>
    </source>
</evidence>
<organism evidence="10 11">
    <name type="scientific">Spiribacter salilacus</name>
    <dbReference type="NCBI Taxonomy" id="2664894"/>
    <lineage>
        <taxon>Bacteria</taxon>
        <taxon>Pseudomonadati</taxon>
        <taxon>Pseudomonadota</taxon>
        <taxon>Gammaproteobacteria</taxon>
        <taxon>Chromatiales</taxon>
        <taxon>Ectothiorhodospiraceae</taxon>
        <taxon>Spiribacter</taxon>
    </lineage>
</organism>
<evidence type="ECO:0000313" key="11">
    <source>
        <dbReference type="Proteomes" id="UP000433788"/>
    </source>
</evidence>
<proteinExistence type="inferred from homology"/>
<feature type="transmembrane region" description="Helical" evidence="9">
    <location>
        <begin position="444"/>
        <end position="472"/>
    </location>
</feature>
<evidence type="ECO:0000256" key="3">
    <source>
        <dbReference type="ARBA" id="ARBA00022448"/>
    </source>
</evidence>
<evidence type="ECO:0000256" key="7">
    <source>
        <dbReference type="ARBA" id="ARBA00023065"/>
    </source>
</evidence>
<feature type="transmembrane region" description="Helical" evidence="9">
    <location>
        <begin position="68"/>
        <end position="88"/>
    </location>
</feature>
<evidence type="ECO:0000256" key="2">
    <source>
        <dbReference type="ARBA" id="ARBA00009137"/>
    </source>
</evidence>